<proteinExistence type="predicted"/>
<keyword evidence="2" id="KW-1185">Reference proteome</keyword>
<protein>
    <recommendedName>
        <fullName evidence="3">GIY-YIG homing endonuclease</fullName>
    </recommendedName>
</protein>
<dbReference type="EMBL" id="BPLQ01004481">
    <property type="protein sequence ID" value="GIY08283.1"/>
    <property type="molecule type" value="Genomic_DNA"/>
</dbReference>
<name>A0AAV4QLH1_9ARAC</name>
<comment type="caution">
    <text evidence="1">The sequence shown here is derived from an EMBL/GenBank/DDBJ whole genome shotgun (WGS) entry which is preliminary data.</text>
</comment>
<dbReference type="AlphaFoldDB" id="A0AAV4QLH1"/>
<dbReference type="Proteomes" id="UP001054837">
    <property type="component" value="Unassembled WGS sequence"/>
</dbReference>
<evidence type="ECO:0000313" key="1">
    <source>
        <dbReference type="EMBL" id="GIY08283.1"/>
    </source>
</evidence>
<gene>
    <name evidence="1" type="ORF">CDAR_293181</name>
</gene>
<accession>A0AAV4QLH1</accession>
<organism evidence="1 2">
    <name type="scientific">Caerostris darwini</name>
    <dbReference type="NCBI Taxonomy" id="1538125"/>
    <lineage>
        <taxon>Eukaryota</taxon>
        <taxon>Metazoa</taxon>
        <taxon>Ecdysozoa</taxon>
        <taxon>Arthropoda</taxon>
        <taxon>Chelicerata</taxon>
        <taxon>Arachnida</taxon>
        <taxon>Araneae</taxon>
        <taxon>Araneomorphae</taxon>
        <taxon>Entelegynae</taxon>
        <taxon>Araneoidea</taxon>
        <taxon>Araneidae</taxon>
        <taxon>Caerostris</taxon>
    </lineage>
</organism>
<sequence>MSFIESVANKQHPMCVLYRKTLSNVAMKSNRLRKHFSKKHPNDKDKPIEYFQEKYKKIQNRSTVVVISLKKQSAANEDGLIAAYRIMQLIEKMVKTIIFEKL</sequence>
<evidence type="ECO:0000313" key="2">
    <source>
        <dbReference type="Proteomes" id="UP001054837"/>
    </source>
</evidence>
<reference evidence="1 2" key="1">
    <citation type="submission" date="2021-06" db="EMBL/GenBank/DDBJ databases">
        <title>Caerostris darwini draft genome.</title>
        <authorList>
            <person name="Kono N."/>
            <person name="Arakawa K."/>
        </authorList>
    </citation>
    <scope>NUCLEOTIDE SEQUENCE [LARGE SCALE GENOMIC DNA]</scope>
</reference>
<evidence type="ECO:0008006" key="3">
    <source>
        <dbReference type="Google" id="ProtNLM"/>
    </source>
</evidence>